<dbReference type="AlphaFoldDB" id="A0A2P9HPL6"/>
<evidence type="ECO:0000313" key="5">
    <source>
        <dbReference type="Proteomes" id="UP000246073"/>
    </source>
</evidence>
<protein>
    <submittedName>
        <fullName evidence="4">Chromosome segregation ATPases</fullName>
    </submittedName>
</protein>
<proteinExistence type="predicted"/>
<gene>
    <name evidence="4" type="ORF">OHAE_1898</name>
</gene>
<dbReference type="Gene3D" id="1.10.287.1490">
    <property type="match status" value="1"/>
</dbReference>
<feature type="transmembrane region" description="Helical" evidence="3">
    <location>
        <begin position="12"/>
        <end position="38"/>
    </location>
</feature>
<organism evidence="4 5">
    <name type="scientific">Ochrobactrum soli</name>
    <dbReference type="NCBI Taxonomy" id="2448455"/>
    <lineage>
        <taxon>Bacteria</taxon>
        <taxon>Pseudomonadati</taxon>
        <taxon>Pseudomonadota</taxon>
        <taxon>Alphaproteobacteria</taxon>
        <taxon>Hyphomicrobiales</taxon>
        <taxon>Brucellaceae</taxon>
        <taxon>Brucella/Ochrobactrum group</taxon>
        <taxon>Ochrobactrum</taxon>
    </lineage>
</organism>
<dbReference type="SUPFAM" id="SSF90257">
    <property type="entry name" value="Myosin rod fragments"/>
    <property type="match status" value="1"/>
</dbReference>
<evidence type="ECO:0000256" key="2">
    <source>
        <dbReference type="SAM" id="MobiDB-lite"/>
    </source>
</evidence>
<dbReference type="EMBL" id="OOFM01000005">
    <property type="protein sequence ID" value="SPL66031.1"/>
    <property type="molecule type" value="Genomic_DNA"/>
</dbReference>
<feature type="region of interest" description="Disordered" evidence="2">
    <location>
        <begin position="195"/>
        <end position="217"/>
    </location>
</feature>
<keyword evidence="3" id="KW-1133">Transmembrane helix</keyword>
<feature type="coiled-coil region" evidence="1">
    <location>
        <begin position="68"/>
        <end position="95"/>
    </location>
</feature>
<evidence type="ECO:0000256" key="1">
    <source>
        <dbReference type="SAM" id="Coils"/>
    </source>
</evidence>
<evidence type="ECO:0000256" key="3">
    <source>
        <dbReference type="SAM" id="Phobius"/>
    </source>
</evidence>
<feature type="compositionally biased region" description="Polar residues" evidence="2">
    <location>
        <begin position="199"/>
        <end position="210"/>
    </location>
</feature>
<sequence>MAAKSSTSCETLIQSALFFLLGVLVTVFVLILLGPSVWRRAFFLARRQVQAELPITLAEIRADKDGLRAEFAVAISKLEQQLKRERQKAAEQAVVLGRQYEELKRIPLLEEGQSAIEKKLAEQDQMLSDARASRQAASEKSEILQAELERIQSHYTALEGLADTLRIEISANEAERGRLSSEMTEMRRDRKEATARYNELSTQLTSAQTELKSEKRRNGDLQQKLEKLISELSDAQEKLERFSRGGAVAHALTDTDQAEIMRQNAALREEMAELAARMVAATAEKEGPDSPIHGILQAAETAGGQSVKNGKAVSKSLASRIQELPKA</sequence>
<feature type="coiled-coil region" evidence="1">
    <location>
        <begin position="127"/>
        <end position="154"/>
    </location>
</feature>
<evidence type="ECO:0000313" key="4">
    <source>
        <dbReference type="EMBL" id="SPL66031.1"/>
    </source>
</evidence>
<name>A0A2P9HPL6_9HYPH</name>
<dbReference type="Proteomes" id="UP000246073">
    <property type="component" value="Unassembled WGS sequence"/>
</dbReference>
<keyword evidence="1" id="KW-0175">Coiled coil</keyword>
<keyword evidence="3" id="KW-0472">Membrane</keyword>
<accession>A0A2P9HPL6</accession>
<reference evidence="5" key="1">
    <citation type="submission" date="2017-12" db="EMBL/GenBank/DDBJ databases">
        <authorList>
            <person name="Diaz M."/>
        </authorList>
    </citation>
    <scope>NUCLEOTIDE SEQUENCE [LARGE SCALE GENOMIC DNA]</scope>
    <source>
        <strain evidence="5">FI11154</strain>
    </source>
</reference>
<keyword evidence="3" id="KW-0812">Transmembrane</keyword>